<reference evidence="2" key="1">
    <citation type="submission" date="2019-01" db="EMBL/GenBank/DDBJ databases">
        <title>Draft genome sequences of three monokaryotic isolates of the white-rot basidiomycete fungus Dichomitus squalens.</title>
        <authorList>
            <consortium name="DOE Joint Genome Institute"/>
            <person name="Lopez S.C."/>
            <person name="Andreopoulos B."/>
            <person name="Pangilinan J."/>
            <person name="Lipzen A."/>
            <person name="Riley R."/>
            <person name="Ahrendt S."/>
            <person name="Ng V."/>
            <person name="Barry K."/>
            <person name="Daum C."/>
            <person name="Grigoriev I.V."/>
            <person name="Hilden K.S."/>
            <person name="Makela M.R."/>
            <person name="de Vries R.P."/>
        </authorList>
    </citation>
    <scope>NUCLEOTIDE SEQUENCE [LARGE SCALE GENOMIC DNA]</scope>
    <source>
        <strain evidence="2">OM18370.1</strain>
    </source>
</reference>
<dbReference type="EMBL" id="ML143509">
    <property type="protein sequence ID" value="TBU23301.1"/>
    <property type="molecule type" value="Genomic_DNA"/>
</dbReference>
<organism evidence="2">
    <name type="scientific">Dichomitus squalens</name>
    <dbReference type="NCBI Taxonomy" id="114155"/>
    <lineage>
        <taxon>Eukaryota</taxon>
        <taxon>Fungi</taxon>
        <taxon>Dikarya</taxon>
        <taxon>Basidiomycota</taxon>
        <taxon>Agaricomycotina</taxon>
        <taxon>Agaricomycetes</taxon>
        <taxon>Polyporales</taxon>
        <taxon>Polyporaceae</taxon>
        <taxon>Dichomitus</taxon>
    </lineage>
</organism>
<name>A0A4Q9MC78_9APHY</name>
<protein>
    <submittedName>
        <fullName evidence="2">Uncharacterized protein</fullName>
    </submittedName>
</protein>
<evidence type="ECO:0000256" key="1">
    <source>
        <dbReference type="SAM" id="MobiDB-lite"/>
    </source>
</evidence>
<gene>
    <name evidence="2" type="ORF">BD311DRAFT_768751</name>
</gene>
<evidence type="ECO:0000313" key="2">
    <source>
        <dbReference type="EMBL" id="TBU23301.1"/>
    </source>
</evidence>
<proteinExistence type="predicted"/>
<feature type="region of interest" description="Disordered" evidence="1">
    <location>
        <begin position="1"/>
        <end position="34"/>
    </location>
</feature>
<dbReference type="Proteomes" id="UP000292957">
    <property type="component" value="Unassembled WGS sequence"/>
</dbReference>
<dbReference type="AlphaFoldDB" id="A0A4Q9MC78"/>
<sequence length="223" mass="24215">MKSSSSRSSHYRTPTLPPSNGPSDILAASGASAHPSSPITPLRYGCQQDVVADTVLDWCRDMGGEGEMFMLHSAGAFSASAASGQGVFAPYDRLTIATLTAERACYTTPSPQTTWRWCCTSMCRNGFSSRRSSPPLFLPTFRRAHWNAHRETSFLLRSDVAHDSHLLFPETSPLLGSPSSSISPSREVLPALPTFKSKHIPIQTFAHCTNASLSHIAAVMEHH</sequence>
<accession>A0A4Q9MC78</accession>